<accession>A0A1G4IEJ5</accession>
<dbReference type="Proteomes" id="UP000195570">
    <property type="component" value="Unassembled WGS sequence"/>
</dbReference>
<gene>
    <name evidence="2" type="ORF">TEOVI_000236900</name>
</gene>
<organism evidence="2 3">
    <name type="scientific">Trypanosoma equiperdum</name>
    <dbReference type="NCBI Taxonomy" id="5694"/>
    <lineage>
        <taxon>Eukaryota</taxon>
        <taxon>Discoba</taxon>
        <taxon>Euglenozoa</taxon>
        <taxon>Kinetoplastea</taxon>
        <taxon>Metakinetoplastina</taxon>
        <taxon>Trypanosomatida</taxon>
        <taxon>Trypanosomatidae</taxon>
        <taxon>Trypanosoma</taxon>
    </lineage>
</organism>
<dbReference type="RefSeq" id="XP_067081553.1">
    <property type="nucleotide sequence ID" value="XM_067225452.1"/>
</dbReference>
<proteinExistence type="predicted"/>
<comment type="caution">
    <text evidence="2">The sequence shown here is derived from an EMBL/GenBank/DDBJ whole genome shotgun (WGS) entry which is preliminary data.</text>
</comment>
<keyword evidence="3" id="KW-1185">Reference proteome</keyword>
<evidence type="ECO:0000313" key="3">
    <source>
        <dbReference type="Proteomes" id="UP000195570"/>
    </source>
</evidence>
<reference evidence="2" key="1">
    <citation type="submission" date="2016-09" db="EMBL/GenBank/DDBJ databases">
        <authorList>
            <person name="Hebert L."/>
            <person name="Moumen B."/>
        </authorList>
    </citation>
    <scope>NUCLEOTIDE SEQUENCE [LARGE SCALE GENOMIC DNA]</scope>
    <source>
        <strain evidence="2">OVI</strain>
    </source>
</reference>
<name>A0A1G4IEJ5_TRYEQ</name>
<feature type="region of interest" description="Disordered" evidence="1">
    <location>
        <begin position="153"/>
        <end position="217"/>
    </location>
</feature>
<dbReference type="EMBL" id="CZPT02001525">
    <property type="protein sequence ID" value="SCU70794.1"/>
    <property type="molecule type" value="Genomic_DNA"/>
</dbReference>
<dbReference type="GeneID" id="92376309"/>
<dbReference type="VEuPathDB" id="TriTrypDB:TEOVI_000236900"/>
<evidence type="ECO:0000313" key="2">
    <source>
        <dbReference type="EMBL" id="SCU70794.1"/>
    </source>
</evidence>
<protein>
    <submittedName>
        <fullName evidence="2">Uncharacterized protein</fullName>
    </submittedName>
</protein>
<dbReference type="AlphaFoldDB" id="A0A1G4IEJ5"/>
<sequence length="370" mass="40281">MSGAPTLPPTDTPRGMFGRTERIVALLTSQVLAQQQDIKELKEVLLERGGVHVGRFSRGANFVTEPGGMRGDMPTSGEFFSAATGDTAPQDCKSGECAASTLPEEWRHSIQNYVADILELYLHQVDEQLANILVSRLRAVTREHVARTFEREARKVTKERLQNVAPHCRTKRRSSSRTTKSSGRQNDSNNRAHFASSLDDTAASAPSGPPRDKRTTWGNCTACASSSGYSAKTAKPLNGQQCASCLGSALLEPYASTVSYDRSFMDSGPSLLPCFDQLFPESSGRSHNVTRADHKRLASHSHIDRRSSPSGIGGRDFSSCCHILSGEHHDSGSLGNSVNATNASDDVEVLVDVFKGRKPPKEVKRLIPWE</sequence>
<evidence type="ECO:0000256" key="1">
    <source>
        <dbReference type="SAM" id="MobiDB-lite"/>
    </source>
</evidence>